<dbReference type="InterPro" id="IPR001296">
    <property type="entry name" value="Glyco_trans_1"/>
</dbReference>
<reference evidence="3" key="1">
    <citation type="submission" date="2016-10" db="EMBL/GenBank/DDBJ databases">
        <authorList>
            <person name="de Groot N.N."/>
        </authorList>
    </citation>
    <scope>NUCLEOTIDE SEQUENCE</scope>
</reference>
<dbReference type="GO" id="GO:0016757">
    <property type="term" value="F:glycosyltransferase activity"/>
    <property type="evidence" value="ECO:0007669"/>
    <property type="project" value="InterPro"/>
</dbReference>
<evidence type="ECO:0000256" key="1">
    <source>
        <dbReference type="ARBA" id="ARBA00022679"/>
    </source>
</evidence>
<dbReference type="AlphaFoldDB" id="A0A1W1CEH0"/>
<sequence>MRIVIDLQGAQSNSRFRGIGRYSLSITKGIIRSSDSSNEIFVLLNGILYDTIDHIRNELDGLIPQSHIKVWFGYGPTNIMSDNSEFNRESAKILREAYIYSLSPDIVLITSMIEGYDDNSILSVNRFFDTPTASIFYDAIPLLQADKYLIDGSPYKEFYLDKIDEFKHCKMLLGISQSACNEAIDALKFNQKDLSNINAAVDKIFKPIEISSTKREKLYKKFHIDKKFILITGATDERKNHLRLIEAFSLLEKEIRDNYQLVIAGGIPYRIRWDFMKHAKSLKIKKSQLIFTDWVEDDELVALYNLCELFVYPSWHEGFGLPVLEAMCCGTAVIGANTTSIPEVIGNTDALFDPFDSKSISDKIAEYLKDEKKRLSLGSYLMERSKIFSWDISGRLVLDAIESRRDIFKHNTNNNISRDKIVESIITHISNIKSDNIENRSLLNISKAISLNHPKYNKKQILVDISELVHHDAKSGIQRVVRNILKEMISAPPKDYEIKAVYASKDRLGYRYANIFMGRFMGYDTANSIDEPIDISSQDIFLGLDMSPEVQIFQADTYREFRNIGMKVSFVIYDLLTQSHPEWFVADKDTQKIVVENFEKWLEVVTDSNQTISISQYTANELSKWIRDSKKSKNSSHSIDYFHMGADIEGDISTKKLPQEQIDILEKLKSKITFLIVGTLEARKGQMQTLLAFEELWSNDIDTILVLVGKQGWLTEELIKKIENHPELNRRLFWLNGINDNFLEELYSACSCLISPSEGEGFGLPLIEAAQHNMPIIARDIPVFREVAKDYAFYFKDSKEPQVIANSIKEWIELHKNDNHPKSDNMPWLTWRESSNNLLSLLLKDIDKK</sequence>
<evidence type="ECO:0000259" key="2">
    <source>
        <dbReference type="Pfam" id="PF00534"/>
    </source>
</evidence>
<organism evidence="3">
    <name type="scientific">hydrothermal vent metagenome</name>
    <dbReference type="NCBI Taxonomy" id="652676"/>
    <lineage>
        <taxon>unclassified sequences</taxon>
        <taxon>metagenomes</taxon>
        <taxon>ecological metagenomes</taxon>
    </lineage>
</organism>
<accession>A0A1W1CEH0</accession>
<dbReference type="PANTHER" id="PTHR46401:SF2">
    <property type="entry name" value="GLYCOSYLTRANSFERASE WBBK-RELATED"/>
    <property type="match status" value="1"/>
</dbReference>
<dbReference type="CDD" id="cd03809">
    <property type="entry name" value="GT4_MtfB-like"/>
    <property type="match status" value="2"/>
</dbReference>
<dbReference type="SUPFAM" id="SSF53756">
    <property type="entry name" value="UDP-Glycosyltransferase/glycogen phosphorylase"/>
    <property type="match status" value="2"/>
</dbReference>
<feature type="domain" description="Glycosyl transferase family 1" evidence="2">
    <location>
        <begin position="661"/>
        <end position="819"/>
    </location>
</feature>
<feature type="domain" description="Glycosyl transferase family 1" evidence="2">
    <location>
        <begin position="224"/>
        <end position="380"/>
    </location>
</feature>
<gene>
    <name evidence="3" type="ORF">MNB_SV-6-1492</name>
</gene>
<dbReference type="EMBL" id="FPHC01000070">
    <property type="protein sequence ID" value="SFV64176.1"/>
    <property type="molecule type" value="Genomic_DNA"/>
</dbReference>
<protein>
    <submittedName>
        <fullName evidence="3">Glycosyltransferase</fullName>
    </submittedName>
</protein>
<dbReference type="Pfam" id="PF00534">
    <property type="entry name" value="Glycos_transf_1"/>
    <property type="match status" value="2"/>
</dbReference>
<dbReference type="PANTHER" id="PTHR46401">
    <property type="entry name" value="GLYCOSYLTRANSFERASE WBBK-RELATED"/>
    <property type="match status" value="1"/>
</dbReference>
<evidence type="ECO:0000313" key="3">
    <source>
        <dbReference type="EMBL" id="SFV64176.1"/>
    </source>
</evidence>
<name>A0A1W1CEH0_9ZZZZ</name>
<keyword evidence="1 3" id="KW-0808">Transferase</keyword>
<proteinExistence type="predicted"/>
<dbReference type="Gene3D" id="3.40.50.2000">
    <property type="entry name" value="Glycogen Phosphorylase B"/>
    <property type="match status" value="3"/>
</dbReference>